<dbReference type="PATRIC" id="fig|1246301.3.peg.3898"/>
<dbReference type="EMBL" id="CP003911">
    <property type="protein sequence ID" value="AGU50938.1"/>
    <property type="molecule type" value="Genomic_DNA"/>
</dbReference>
<dbReference type="Pfam" id="PF12974">
    <property type="entry name" value="Phosphonate-bd"/>
    <property type="match status" value="1"/>
</dbReference>
<evidence type="ECO:0000313" key="3">
    <source>
        <dbReference type="Proteomes" id="UP000016223"/>
    </source>
</evidence>
<feature type="transmembrane region" description="Helical" evidence="1">
    <location>
        <begin position="41"/>
        <end position="61"/>
    </location>
</feature>
<dbReference type="HOGENOM" id="CLU_089940_0_0_4"/>
<protein>
    <submittedName>
        <fullName evidence="2">Putative ABC transporter, phosphate/phosphite/phosphonate-binding protein</fullName>
    </submittedName>
</protein>
<organism evidence="2 3">
    <name type="scientific">Variovorax paradoxus B4</name>
    <dbReference type="NCBI Taxonomy" id="1246301"/>
    <lineage>
        <taxon>Bacteria</taxon>
        <taxon>Pseudomonadati</taxon>
        <taxon>Pseudomonadota</taxon>
        <taxon>Betaproteobacteria</taxon>
        <taxon>Burkholderiales</taxon>
        <taxon>Comamonadaceae</taxon>
        <taxon>Variovorax</taxon>
    </lineage>
</organism>
<keyword evidence="1" id="KW-0472">Membrane</keyword>
<sequence>MRRRPCPDPYDRSMDLHTTLGADARATREERRSRQASSLRLAVHAAAALLLAAGVPAHALVIGVTEGVSYQAAESQIAPRFEPIAEMLSKALKQPVTIKVLISYTSAREALKEQQVDLAFIHPAHVALEAIKNGRYQALAWTSGFTAYKVSLLCKEPQPISNWKGIAGKGLVMPDADSITAVITRAMLREQGVQPAALKLTNTRYQDAVPFYVQNGFAAYGATAASGVVKTWKDGGGNVCAESRAVPIKQWLVSRKLDAATASAAREALLGLAQSDAGKRALATSTYTGFVAPSAEVEAALMTWLGI</sequence>
<name>T1XEF2_VARPD</name>
<evidence type="ECO:0000313" key="2">
    <source>
        <dbReference type="EMBL" id="AGU50938.1"/>
    </source>
</evidence>
<accession>T1XEF2</accession>
<keyword evidence="1" id="KW-0812">Transmembrane</keyword>
<dbReference type="Proteomes" id="UP000016223">
    <property type="component" value="Chromosome 1"/>
</dbReference>
<reference evidence="2 3" key="1">
    <citation type="submission" date="2012-10" db="EMBL/GenBank/DDBJ databases">
        <title>Genome sequence of Variovorax paradoxus B4.</title>
        <authorList>
            <person name="Schuldes J."/>
            <person name="Brandt U."/>
            <person name="Hiessl S."/>
            <person name="Wuebbeler J.H."/>
            <person name="Thuermer A."/>
            <person name="Steinbuechel A."/>
            <person name="Daniel R."/>
        </authorList>
    </citation>
    <scope>NUCLEOTIDE SEQUENCE [LARGE SCALE GENOMIC DNA]</scope>
    <source>
        <strain evidence="2 3">B4</strain>
    </source>
</reference>
<gene>
    <name evidence="2" type="ORF">VAPA_1c38560</name>
</gene>
<keyword evidence="1" id="KW-1133">Transmembrane helix</keyword>
<proteinExistence type="predicted"/>
<dbReference type="Gene3D" id="3.40.190.10">
    <property type="entry name" value="Periplasmic binding protein-like II"/>
    <property type="match status" value="2"/>
</dbReference>
<evidence type="ECO:0000256" key="1">
    <source>
        <dbReference type="SAM" id="Phobius"/>
    </source>
</evidence>
<dbReference type="KEGG" id="vpd:VAPA_1c38560"/>
<dbReference type="AlphaFoldDB" id="T1XEF2"/>
<dbReference type="SUPFAM" id="SSF53850">
    <property type="entry name" value="Periplasmic binding protein-like II"/>
    <property type="match status" value="1"/>
</dbReference>